<keyword evidence="2" id="KW-1185">Reference proteome</keyword>
<reference evidence="1 2" key="1">
    <citation type="submission" date="2024-01" db="EMBL/GenBank/DDBJ databases">
        <title>The genomes of 5 underutilized Papilionoideae crops provide insights into root nodulation and disease resistanc.</title>
        <authorList>
            <person name="Yuan L."/>
        </authorList>
    </citation>
    <scope>NUCLEOTIDE SEQUENCE [LARGE SCALE GENOMIC DNA]</scope>
    <source>
        <strain evidence="1">ZHUSHIDOU_FW_LH</strain>
        <tissue evidence="1">Leaf</tissue>
    </source>
</reference>
<proteinExistence type="predicted"/>
<organism evidence="1 2">
    <name type="scientific">Crotalaria pallida</name>
    <name type="common">Smooth rattlebox</name>
    <name type="synonym">Crotalaria striata</name>
    <dbReference type="NCBI Taxonomy" id="3830"/>
    <lineage>
        <taxon>Eukaryota</taxon>
        <taxon>Viridiplantae</taxon>
        <taxon>Streptophyta</taxon>
        <taxon>Embryophyta</taxon>
        <taxon>Tracheophyta</taxon>
        <taxon>Spermatophyta</taxon>
        <taxon>Magnoliopsida</taxon>
        <taxon>eudicotyledons</taxon>
        <taxon>Gunneridae</taxon>
        <taxon>Pentapetalae</taxon>
        <taxon>rosids</taxon>
        <taxon>fabids</taxon>
        <taxon>Fabales</taxon>
        <taxon>Fabaceae</taxon>
        <taxon>Papilionoideae</taxon>
        <taxon>50 kb inversion clade</taxon>
        <taxon>genistoids sensu lato</taxon>
        <taxon>core genistoids</taxon>
        <taxon>Crotalarieae</taxon>
        <taxon>Crotalaria</taxon>
    </lineage>
</organism>
<name>A0AAN9F375_CROPI</name>
<accession>A0AAN9F375</accession>
<dbReference type="EMBL" id="JAYWIO010000004">
    <property type="protein sequence ID" value="KAK7266698.1"/>
    <property type="molecule type" value="Genomic_DNA"/>
</dbReference>
<evidence type="ECO:0000313" key="2">
    <source>
        <dbReference type="Proteomes" id="UP001372338"/>
    </source>
</evidence>
<evidence type="ECO:0000313" key="1">
    <source>
        <dbReference type="EMBL" id="KAK7266698.1"/>
    </source>
</evidence>
<dbReference type="AlphaFoldDB" id="A0AAN9F375"/>
<comment type="caution">
    <text evidence="1">The sequence shown here is derived from an EMBL/GenBank/DDBJ whole genome shotgun (WGS) entry which is preliminary data.</text>
</comment>
<sequence length="71" mass="7615">MTASLTAAAMAQVGSGAGFNLQIWHETLKLLVGTNYVDTDALCSTPVYSQRSKARAFISSKSQAKAMIYNK</sequence>
<dbReference type="Proteomes" id="UP001372338">
    <property type="component" value="Unassembled WGS sequence"/>
</dbReference>
<gene>
    <name evidence="1" type="ORF">RIF29_19348</name>
</gene>
<protein>
    <submittedName>
        <fullName evidence="1">Uncharacterized protein</fullName>
    </submittedName>
</protein>